<reference evidence="2" key="1">
    <citation type="submission" date="2011-08" db="EMBL/GenBank/DDBJ databases">
        <authorList>
            <person name="Rombauts S."/>
        </authorList>
    </citation>
    <scope>NUCLEOTIDE SEQUENCE</scope>
    <source>
        <strain evidence="2">London</strain>
    </source>
</reference>
<evidence type="ECO:0000313" key="2">
    <source>
        <dbReference type="Proteomes" id="UP000015104"/>
    </source>
</evidence>
<dbReference type="AlphaFoldDB" id="T1KBN5"/>
<keyword evidence="2" id="KW-1185">Reference proteome</keyword>
<dbReference type="HOGENOM" id="CLU_3421536_0_0_1"/>
<sequence length="24" mass="2637">MSCSVYSGACQQTIQLRHGVNIKL</sequence>
<organism evidence="1 2">
    <name type="scientific">Tetranychus urticae</name>
    <name type="common">Two-spotted spider mite</name>
    <dbReference type="NCBI Taxonomy" id="32264"/>
    <lineage>
        <taxon>Eukaryota</taxon>
        <taxon>Metazoa</taxon>
        <taxon>Ecdysozoa</taxon>
        <taxon>Arthropoda</taxon>
        <taxon>Chelicerata</taxon>
        <taxon>Arachnida</taxon>
        <taxon>Acari</taxon>
        <taxon>Acariformes</taxon>
        <taxon>Trombidiformes</taxon>
        <taxon>Prostigmata</taxon>
        <taxon>Eleutherengona</taxon>
        <taxon>Raphignathae</taxon>
        <taxon>Tetranychoidea</taxon>
        <taxon>Tetranychidae</taxon>
        <taxon>Tetranychus</taxon>
    </lineage>
</organism>
<accession>T1KBN5</accession>
<proteinExistence type="predicted"/>
<reference evidence="1" key="2">
    <citation type="submission" date="2015-06" db="UniProtKB">
        <authorList>
            <consortium name="EnsemblMetazoa"/>
        </authorList>
    </citation>
    <scope>IDENTIFICATION</scope>
</reference>
<evidence type="ECO:0000313" key="1">
    <source>
        <dbReference type="EnsemblMetazoa" id="tetur08g04710.1"/>
    </source>
</evidence>
<dbReference type="EnsemblMetazoa" id="tetur08g04710.1">
    <property type="protein sequence ID" value="tetur08g04710.1"/>
    <property type="gene ID" value="tetur08g04710"/>
</dbReference>
<name>T1KBN5_TETUR</name>
<dbReference type="Proteomes" id="UP000015104">
    <property type="component" value="Unassembled WGS sequence"/>
</dbReference>
<dbReference type="EMBL" id="CAEY01001953">
    <property type="status" value="NOT_ANNOTATED_CDS"/>
    <property type="molecule type" value="Genomic_DNA"/>
</dbReference>
<protein>
    <submittedName>
        <fullName evidence="1">Uncharacterized protein</fullName>
    </submittedName>
</protein>